<reference evidence="2 3" key="1">
    <citation type="submission" date="2016-10" db="EMBL/GenBank/DDBJ databases">
        <authorList>
            <person name="de Groot N.N."/>
        </authorList>
    </citation>
    <scope>NUCLEOTIDE SEQUENCE [LARGE SCALE GENOMIC DNA]</scope>
    <source>
        <strain evidence="2 3">IBRC-M 10780</strain>
    </source>
</reference>
<dbReference type="InterPro" id="IPR013783">
    <property type="entry name" value="Ig-like_fold"/>
</dbReference>
<accession>A0A1I0A3F9</accession>
<sequence length="857" mass="92654">MIKKSLIACFIILLSVALFYPYNTLVSADQLSEVPDGYIGVYTVEDLNNIRGNLSGNYILMNDIDLSSATSQGGTYYNSGSGWEPIGTKADPFTGVLDGNGYQVTGMKINIKSDQEIYAGLFGYGKEPTIKNIEMVNSVIEIENTSVFSETSDVYAGSIIGYIDSLSYNDIDPVIENANSNGSVRASSMFDSYAGGLIGYAERTIILGSSNSGTIEANNAGGIVGEIRYDGSTIKDSDNLGDITGNDNAGGITSYFSGTEIRNTSNTGKIKGSNLVGGIVGSSSSSIIDSVNKGIITSDSDAGGIAGRLTNSSTIIGSRNTATIQTDRYGGGIVGYLGNSSIITDSYNNGNIISDLIAGGIAGILYNSTIQRTYNTGDIEGNGHSAGGITASNGSNSKIQDSYNIGYIKAQYNAGGIAGTNEAHIKNTYNIGDIYVVSMYPRDRGGIVGENKESGTQVINNYYLNTESYGIGSSTGMGSDEGTLKSTFEQLLDPTTFLDFDYQTTWTTEGNEAYHFPELSNLALVGAEEEMIDIIIKSEPDKDTYIEGENFDVTGTVIETRSNFGTTTDVEVTTDMVSGYDTNRIGTQWLTVTYHTETVNFRVEVKGKDRTPPQEVTDLQADTTTDTVEVRFKNPSDTDFTKTNVYLYGELVGETTSGTYQFEGLTSNTQYPITITTVDDKGNESDGVSITAITKKSFVDKLLDKVDQVMEKLTNAIDTVKLWEYDTAKEGKEHVPDNKKEELEQQLEKYKASTGLKDMTEDSPTLRDMEPMKVLKIDFSIPIDPSTVVKNENVYIRHQAEFVEGIDLQVTEDGKSVYIFAPTDGYPEGEYSLYVDTSVKSEAGVELKNPIVVNFEL</sequence>
<dbReference type="RefSeq" id="WP_090867285.1">
    <property type="nucleotide sequence ID" value="NZ_FOHE01000003.1"/>
</dbReference>
<dbReference type="AlphaFoldDB" id="A0A1I0A3F9"/>
<dbReference type="OrthoDB" id="9802993at2"/>
<keyword evidence="3" id="KW-1185">Reference proteome</keyword>
<dbReference type="EMBL" id="FOHE01000003">
    <property type="protein sequence ID" value="SES88207.1"/>
    <property type="molecule type" value="Genomic_DNA"/>
</dbReference>
<proteinExistence type="predicted"/>
<protein>
    <submittedName>
        <fullName evidence="2">Ig-like domain (Group 3)</fullName>
    </submittedName>
</protein>
<dbReference type="Pfam" id="PF07523">
    <property type="entry name" value="Big_3"/>
    <property type="match status" value="1"/>
</dbReference>
<dbReference type="Gene3D" id="2.60.40.10">
    <property type="entry name" value="Immunoglobulins"/>
    <property type="match status" value="1"/>
</dbReference>
<evidence type="ECO:0000313" key="2">
    <source>
        <dbReference type="EMBL" id="SES88207.1"/>
    </source>
</evidence>
<dbReference type="Gene3D" id="2.160.20.110">
    <property type="match status" value="2"/>
</dbReference>
<name>A0A1I0A3F9_9BACI</name>
<evidence type="ECO:0000313" key="3">
    <source>
        <dbReference type="Proteomes" id="UP000198618"/>
    </source>
</evidence>
<feature type="domain" description="Ig-like" evidence="1">
    <location>
        <begin position="539"/>
        <end position="605"/>
    </location>
</feature>
<gene>
    <name evidence="2" type="ORF">SAMN05216389_10339</name>
</gene>
<organism evidence="2 3">
    <name type="scientific">Oceanobacillus limi</name>
    <dbReference type="NCBI Taxonomy" id="930131"/>
    <lineage>
        <taxon>Bacteria</taxon>
        <taxon>Bacillati</taxon>
        <taxon>Bacillota</taxon>
        <taxon>Bacilli</taxon>
        <taxon>Bacillales</taxon>
        <taxon>Bacillaceae</taxon>
        <taxon>Oceanobacillus</taxon>
    </lineage>
</organism>
<dbReference type="Gene3D" id="2.60.40.3630">
    <property type="match status" value="1"/>
</dbReference>
<dbReference type="Proteomes" id="UP000198618">
    <property type="component" value="Unassembled WGS sequence"/>
</dbReference>
<evidence type="ECO:0000259" key="1">
    <source>
        <dbReference type="Pfam" id="PF07523"/>
    </source>
</evidence>
<dbReference type="InterPro" id="IPR022038">
    <property type="entry name" value="Ig-like_bact"/>
</dbReference>